<dbReference type="OrthoDB" id="120976at2759"/>
<evidence type="ECO:0000313" key="2">
    <source>
        <dbReference type="Proteomes" id="UP000266673"/>
    </source>
</evidence>
<dbReference type="InterPro" id="IPR032675">
    <property type="entry name" value="LRR_dom_sf"/>
</dbReference>
<dbReference type="Gene3D" id="3.80.10.10">
    <property type="entry name" value="Ribonuclease Inhibitor"/>
    <property type="match status" value="1"/>
</dbReference>
<comment type="caution">
    <text evidence="1">The sequence shown here is derived from an EMBL/GenBank/DDBJ whole genome shotgun (WGS) entry which is preliminary data.</text>
</comment>
<dbReference type="EMBL" id="QKWP01004834">
    <property type="protein sequence ID" value="RIB00216.1"/>
    <property type="molecule type" value="Genomic_DNA"/>
</dbReference>
<dbReference type="Proteomes" id="UP000266673">
    <property type="component" value="Unassembled WGS sequence"/>
</dbReference>
<sequence>MVTSFSTLLVGLNENERALISKRLFQEFPQDIPKLLFVYFGNHSCSYQKDPGQTKSSNGEGQNQKSLCCFFLRNNLYHRRTIPNSTSSYIKTVSFDDLHNGWVRYFKQWTDDPYGLIVFILMLFRTNQKLNLDAVGVVDYKFGNDTLVSLKIDYNIFNLSTSPLGSKGVEKIAEVLNNNILTSLHLSNVDLGPEGGKALANALYTNSTLTSLDLGTGGKKNYYVVWVIDLGLKEERHWQVLFARTKQLPPLTFQEFKLVLMVQKLFVKSFEPWIE</sequence>
<proteinExistence type="predicted"/>
<dbReference type="SUPFAM" id="SSF52047">
    <property type="entry name" value="RNI-like"/>
    <property type="match status" value="1"/>
</dbReference>
<keyword evidence="2" id="KW-1185">Reference proteome</keyword>
<dbReference type="AlphaFoldDB" id="A0A397TZG5"/>
<name>A0A397TZG5_9GLOM</name>
<evidence type="ECO:0000313" key="1">
    <source>
        <dbReference type="EMBL" id="RIB00216.1"/>
    </source>
</evidence>
<gene>
    <name evidence="1" type="ORF">C2G38_2256809</name>
</gene>
<protein>
    <submittedName>
        <fullName evidence="1">Uncharacterized protein</fullName>
    </submittedName>
</protein>
<accession>A0A397TZG5</accession>
<organism evidence="1 2">
    <name type="scientific">Gigaspora rosea</name>
    <dbReference type="NCBI Taxonomy" id="44941"/>
    <lineage>
        <taxon>Eukaryota</taxon>
        <taxon>Fungi</taxon>
        <taxon>Fungi incertae sedis</taxon>
        <taxon>Mucoromycota</taxon>
        <taxon>Glomeromycotina</taxon>
        <taxon>Glomeromycetes</taxon>
        <taxon>Diversisporales</taxon>
        <taxon>Gigasporaceae</taxon>
        <taxon>Gigaspora</taxon>
    </lineage>
</organism>
<reference evidence="1 2" key="1">
    <citation type="submission" date="2018-06" db="EMBL/GenBank/DDBJ databases">
        <title>Comparative genomics reveals the genomic features of Rhizophagus irregularis, R. cerebriforme, R. diaphanum and Gigaspora rosea, and their symbiotic lifestyle signature.</title>
        <authorList>
            <person name="Morin E."/>
            <person name="San Clemente H."/>
            <person name="Chen E.C.H."/>
            <person name="De La Providencia I."/>
            <person name="Hainaut M."/>
            <person name="Kuo A."/>
            <person name="Kohler A."/>
            <person name="Murat C."/>
            <person name="Tang N."/>
            <person name="Roy S."/>
            <person name="Loubradou J."/>
            <person name="Henrissat B."/>
            <person name="Grigoriev I.V."/>
            <person name="Corradi N."/>
            <person name="Roux C."/>
            <person name="Martin F.M."/>
        </authorList>
    </citation>
    <scope>NUCLEOTIDE SEQUENCE [LARGE SCALE GENOMIC DNA]</scope>
    <source>
        <strain evidence="1 2">DAOM 194757</strain>
    </source>
</reference>